<organism evidence="2">
    <name type="scientific">Herbiconiux sp. A18JL235</name>
    <dbReference type="NCBI Taxonomy" id="3152363"/>
    <lineage>
        <taxon>Bacteria</taxon>
        <taxon>Bacillati</taxon>
        <taxon>Actinomycetota</taxon>
        <taxon>Actinomycetes</taxon>
        <taxon>Micrococcales</taxon>
        <taxon>Microbacteriaceae</taxon>
        <taxon>Herbiconiux</taxon>
    </lineage>
</organism>
<dbReference type="AlphaFoldDB" id="A0AB39BG47"/>
<dbReference type="PANTHER" id="PTHR43649:SF14">
    <property type="entry name" value="BLR3389 PROTEIN"/>
    <property type="match status" value="1"/>
</dbReference>
<protein>
    <submittedName>
        <fullName evidence="2">ABC transporter substrate-binding protein</fullName>
    </submittedName>
</protein>
<proteinExistence type="predicted"/>
<feature type="signal peptide" evidence="1">
    <location>
        <begin position="1"/>
        <end position="25"/>
    </location>
</feature>
<dbReference type="SUPFAM" id="SSF53850">
    <property type="entry name" value="Periplasmic binding protein-like II"/>
    <property type="match status" value="1"/>
</dbReference>
<keyword evidence="1" id="KW-0732">Signal</keyword>
<reference evidence="2" key="1">
    <citation type="submission" date="2024-05" db="EMBL/GenBank/DDBJ databases">
        <title>Herbiconiux sp. A18JL235.</title>
        <authorList>
            <person name="Zhang G."/>
        </authorList>
    </citation>
    <scope>NUCLEOTIDE SEQUENCE</scope>
    <source>
        <strain evidence="2">A18JL235</strain>
    </source>
</reference>
<sequence>MKSTTRRVGLLATVSVAALALTACSGGGGGASDGATTGTLNFYTDKAAWEPDFDTLSETSSSDVDIELNTTGYSDANQYDAFIRQSFRTNKSPGLFSWHTGSSLKELVDENLVAETTDIWDKAIADGYVSEDLKKYYTIDGKQYCVPMNIAYWIMYYNKTIFDENGLEKPTTWDELMQDAATLKANGVTPFYQTSVLFTFPWFQQLVAGTDPELYNGLSTGEVKYTDPRVVDIMNVWLDQQNKGWFSDAGSTTDPAVMLKQGDMAMINFGSFFGASLDAAGMTQGTDYDFFVIPAVNSDVDPNAVAVETGPLCTAENSPQRDLGMAFAEWWMSPDAQSAWSEARGDVPFNPKATVANEALSELGTSVATDDQLVERYFEATPTPILTVALEQFGAFNANPGDPLPFLQKIQDAADAYWADQGADQK</sequence>
<gene>
    <name evidence="2" type="ORF">ABFY20_18700</name>
</gene>
<accession>A0AB39BG47</accession>
<evidence type="ECO:0000313" key="2">
    <source>
        <dbReference type="EMBL" id="XDI05324.1"/>
    </source>
</evidence>
<dbReference type="Pfam" id="PF13416">
    <property type="entry name" value="SBP_bac_8"/>
    <property type="match status" value="1"/>
</dbReference>
<dbReference type="RefSeq" id="WP_368497708.1">
    <property type="nucleotide sequence ID" value="NZ_CP162511.1"/>
</dbReference>
<dbReference type="InterPro" id="IPR006059">
    <property type="entry name" value="SBP"/>
</dbReference>
<name>A0AB39BG47_9MICO</name>
<dbReference type="EMBL" id="CP162511">
    <property type="protein sequence ID" value="XDI05324.1"/>
    <property type="molecule type" value="Genomic_DNA"/>
</dbReference>
<dbReference type="PROSITE" id="PS51257">
    <property type="entry name" value="PROKAR_LIPOPROTEIN"/>
    <property type="match status" value="1"/>
</dbReference>
<dbReference type="Gene3D" id="3.40.190.10">
    <property type="entry name" value="Periplasmic binding protein-like II"/>
    <property type="match status" value="2"/>
</dbReference>
<evidence type="ECO:0000256" key="1">
    <source>
        <dbReference type="SAM" id="SignalP"/>
    </source>
</evidence>
<dbReference type="InterPro" id="IPR050490">
    <property type="entry name" value="Bact_solute-bd_prot1"/>
</dbReference>
<dbReference type="PANTHER" id="PTHR43649">
    <property type="entry name" value="ARABINOSE-BINDING PROTEIN-RELATED"/>
    <property type="match status" value="1"/>
</dbReference>
<feature type="chain" id="PRO_5044282611" evidence="1">
    <location>
        <begin position="26"/>
        <end position="426"/>
    </location>
</feature>